<evidence type="ECO:0000256" key="2">
    <source>
        <dbReference type="ARBA" id="ARBA00009950"/>
    </source>
</evidence>
<evidence type="ECO:0000313" key="8">
    <source>
        <dbReference type="EMBL" id="OII73325.1"/>
    </source>
</evidence>
<dbReference type="InterPro" id="IPR008506">
    <property type="entry name" value="SND2/TMEM208"/>
</dbReference>
<sequence length="147" mass="16714">MAGQSAKRIAKEAAKYTSIYLYIMISCILIHFISKGLYNPSKLLGRTGFGFAVISTIYLFTYSSIKSRLEVGVGYSMYQDVYILNSLVAILSIISSYFWYIFLLIPIYIIYKIGKIIINWVFTPEPGIYPACSKTIPVNHKHPLYIS</sequence>
<dbReference type="Proteomes" id="UP000186176">
    <property type="component" value="Unassembled WGS sequence"/>
</dbReference>
<organism evidence="8 9">
    <name type="scientific">Cryptosporidium ubiquitum</name>
    <dbReference type="NCBI Taxonomy" id="857276"/>
    <lineage>
        <taxon>Eukaryota</taxon>
        <taxon>Sar</taxon>
        <taxon>Alveolata</taxon>
        <taxon>Apicomplexa</taxon>
        <taxon>Conoidasida</taxon>
        <taxon>Coccidia</taxon>
        <taxon>Eucoccidiorida</taxon>
        <taxon>Eimeriorina</taxon>
        <taxon>Cryptosporidiidae</taxon>
        <taxon>Cryptosporidium</taxon>
    </lineage>
</organism>
<evidence type="ECO:0000256" key="5">
    <source>
        <dbReference type="ARBA" id="ARBA00022989"/>
    </source>
</evidence>
<comment type="caution">
    <text evidence="8">The sequence shown here is derived from an EMBL/GenBank/DDBJ whole genome shotgun (WGS) entry which is preliminary data.</text>
</comment>
<dbReference type="PROSITE" id="PS51257">
    <property type="entry name" value="PROKAR_LIPOPROTEIN"/>
    <property type="match status" value="1"/>
</dbReference>
<dbReference type="VEuPathDB" id="CryptoDB:cubi_02537"/>
<protein>
    <submittedName>
        <fullName evidence="8">Uncharacterized protein</fullName>
    </submittedName>
</protein>
<dbReference type="OrthoDB" id="276296at2759"/>
<dbReference type="PANTHER" id="PTHR13505:SF7">
    <property type="entry name" value="TRANSMEMBRANE PROTEIN 208"/>
    <property type="match status" value="1"/>
</dbReference>
<dbReference type="EMBL" id="LRBP01000016">
    <property type="protein sequence ID" value="OII73325.1"/>
    <property type="molecule type" value="Genomic_DNA"/>
</dbReference>
<dbReference type="PANTHER" id="PTHR13505">
    <property type="entry name" value="TRANSMEMBRANE PROTEIN 208"/>
    <property type="match status" value="1"/>
</dbReference>
<feature type="transmembrane region" description="Helical" evidence="7">
    <location>
        <begin position="19"/>
        <end position="38"/>
    </location>
</feature>
<dbReference type="GO" id="GO:0005789">
    <property type="term" value="C:endoplasmic reticulum membrane"/>
    <property type="evidence" value="ECO:0007669"/>
    <property type="project" value="UniProtKB-SubCell"/>
</dbReference>
<comment type="subcellular location">
    <subcellularLocation>
        <location evidence="1">Endoplasmic reticulum membrane</location>
        <topology evidence="1">Multi-pass membrane protein</topology>
    </subcellularLocation>
</comment>
<evidence type="ECO:0000256" key="7">
    <source>
        <dbReference type="SAM" id="Phobius"/>
    </source>
</evidence>
<gene>
    <name evidence="8" type="ORF">cubi_02537</name>
</gene>
<dbReference type="AlphaFoldDB" id="A0A1J4MKE4"/>
<feature type="transmembrane region" description="Helical" evidence="7">
    <location>
        <begin position="43"/>
        <end position="62"/>
    </location>
</feature>
<comment type="similarity">
    <text evidence="2">Belongs to the TMEM208 family.</text>
</comment>
<keyword evidence="3 7" id="KW-0812">Transmembrane</keyword>
<evidence type="ECO:0000256" key="6">
    <source>
        <dbReference type="ARBA" id="ARBA00023136"/>
    </source>
</evidence>
<reference evidence="8 9" key="1">
    <citation type="submission" date="2016-10" db="EMBL/GenBank/DDBJ databases">
        <title>Reductive evolution of mitochondrial metabolism and differential evolution of invasion-related proteins in Cryptosporidium.</title>
        <authorList>
            <person name="Liu S."/>
            <person name="Roellig D.M."/>
            <person name="Guo Y."/>
            <person name="Li N."/>
            <person name="Frace M.A."/>
            <person name="Tang K."/>
            <person name="Zhang L."/>
            <person name="Feng Y."/>
            <person name="Xiao L."/>
        </authorList>
    </citation>
    <scope>NUCLEOTIDE SEQUENCE [LARGE SCALE GENOMIC DNA]</scope>
    <source>
        <strain evidence="8">39726</strain>
    </source>
</reference>
<dbReference type="GeneID" id="39979327"/>
<dbReference type="Pfam" id="PF05620">
    <property type="entry name" value="TMEM208_SND2"/>
    <property type="match status" value="1"/>
</dbReference>
<evidence type="ECO:0000313" key="9">
    <source>
        <dbReference type="Proteomes" id="UP000186176"/>
    </source>
</evidence>
<proteinExistence type="inferred from homology"/>
<accession>A0A1J4MKE4</accession>
<keyword evidence="5 7" id="KW-1133">Transmembrane helix</keyword>
<dbReference type="RefSeq" id="XP_028874668.1">
    <property type="nucleotide sequence ID" value="XM_029019548.1"/>
</dbReference>
<dbReference type="GO" id="GO:0005773">
    <property type="term" value="C:vacuole"/>
    <property type="evidence" value="ECO:0007669"/>
    <property type="project" value="GOC"/>
</dbReference>
<keyword evidence="4" id="KW-0256">Endoplasmic reticulum</keyword>
<evidence type="ECO:0000256" key="4">
    <source>
        <dbReference type="ARBA" id="ARBA00022824"/>
    </source>
</evidence>
<evidence type="ECO:0000256" key="1">
    <source>
        <dbReference type="ARBA" id="ARBA00004477"/>
    </source>
</evidence>
<feature type="transmembrane region" description="Helical" evidence="7">
    <location>
        <begin position="82"/>
        <end position="111"/>
    </location>
</feature>
<keyword evidence="6 7" id="KW-0472">Membrane</keyword>
<dbReference type="GO" id="GO:0006624">
    <property type="term" value="P:vacuolar protein processing"/>
    <property type="evidence" value="ECO:0007669"/>
    <property type="project" value="TreeGrafter"/>
</dbReference>
<name>A0A1J4MKE4_9CRYT</name>
<evidence type="ECO:0000256" key="3">
    <source>
        <dbReference type="ARBA" id="ARBA00022692"/>
    </source>
</evidence>
<keyword evidence="9" id="KW-1185">Reference proteome</keyword>